<dbReference type="PRINTS" id="PR00061">
    <property type="entry name" value="RIBOSOMALL19"/>
</dbReference>
<dbReference type="RefSeq" id="YP_003359281.1">
    <property type="nucleotide sequence ID" value="NC_013703.1"/>
</dbReference>
<dbReference type="PANTHER" id="PTHR15680:SF9">
    <property type="entry name" value="LARGE RIBOSOMAL SUBUNIT PROTEIN BL19M"/>
    <property type="match status" value="1"/>
</dbReference>
<sequence>MLLNIIEELKAAFLVPALVKVRVGDTVKILVSWSEGPKEKSHSVEGLVVAIKHSGLDKTVTLRRIIHGVGVDRVYFLSSPRLKSVEVVATSKVRRSKLYYLRSKFGKDARLPQKFS</sequence>
<dbReference type="GO" id="GO:0005840">
    <property type="term" value="C:ribosome"/>
    <property type="evidence" value="ECO:0007669"/>
    <property type="project" value="UniProtKB-KW"/>
</dbReference>
<geneLocation type="plastid" evidence="4"/>
<protein>
    <submittedName>
        <fullName evidence="4">Ribosomal protein L19</fullName>
    </submittedName>
</protein>
<gene>
    <name evidence="4" type="primary">rpl19</name>
    <name evidence="4" type="ORF">CRPAC_p065</name>
</gene>
<dbReference type="Pfam" id="PF01245">
    <property type="entry name" value="Ribosomal_L19"/>
    <property type="match status" value="1"/>
</dbReference>
<keyword evidence="2 4" id="KW-0689">Ribosomal protein</keyword>
<keyword evidence="3" id="KW-0687">Ribonucleoprotein</keyword>
<accession>D2ISC5</accession>
<dbReference type="GO" id="GO:0003735">
    <property type="term" value="F:structural constituent of ribosome"/>
    <property type="evidence" value="ECO:0007669"/>
    <property type="project" value="InterPro"/>
</dbReference>
<dbReference type="AlphaFoldDB" id="D2ISC5"/>
<evidence type="ECO:0000256" key="3">
    <source>
        <dbReference type="ARBA" id="ARBA00023274"/>
    </source>
</evidence>
<dbReference type="GeneID" id="8715234"/>
<dbReference type="InterPro" id="IPR001857">
    <property type="entry name" value="Ribosomal_bL19"/>
</dbReference>
<evidence type="ECO:0000256" key="1">
    <source>
        <dbReference type="ARBA" id="ARBA00005781"/>
    </source>
</evidence>
<evidence type="ECO:0000256" key="2">
    <source>
        <dbReference type="ARBA" id="ARBA00022980"/>
    </source>
</evidence>
<dbReference type="GO" id="GO:1990904">
    <property type="term" value="C:ribonucleoprotein complex"/>
    <property type="evidence" value="ECO:0007669"/>
    <property type="project" value="UniProtKB-KW"/>
</dbReference>
<name>D2ISC5_9CRYP</name>
<dbReference type="PIRSF" id="PIRSF002191">
    <property type="entry name" value="Ribosomal_L19"/>
    <property type="match status" value="1"/>
</dbReference>
<dbReference type="SUPFAM" id="SSF50104">
    <property type="entry name" value="Translation proteins SH3-like domain"/>
    <property type="match status" value="1"/>
</dbReference>
<dbReference type="NCBIfam" id="TIGR01024">
    <property type="entry name" value="rplS_bact"/>
    <property type="match status" value="1"/>
</dbReference>
<reference evidence="4" key="1">
    <citation type="journal article" date="2009" name="Genome Biol. Evol.">
        <title>The complete plastid genome sequence of the secondarily nonphotosynthetic alga Cryptomonas paramecium: reduction, compaction, and accelerated evolutionary rate.</title>
        <authorList>
            <person name="Donaher N."/>
            <person name="Tanifuji G."/>
            <person name="Onodera N.T."/>
            <person name="Malfatti S.A."/>
            <person name="Chain P.S."/>
            <person name="Hara Y."/>
            <person name="Archibald J.M."/>
        </authorList>
    </citation>
    <scope>NUCLEOTIDE SEQUENCE</scope>
    <source>
        <strain evidence="4">CCAP977/2a</strain>
    </source>
</reference>
<dbReference type="PANTHER" id="PTHR15680">
    <property type="entry name" value="RIBOSOMAL PROTEIN L19"/>
    <property type="match status" value="1"/>
</dbReference>
<comment type="similarity">
    <text evidence="1">Belongs to the bacterial ribosomal protein bL19 family.</text>
</comment>
<proteinExistence type="inferred from homology"/>
<dbReference type="InterPro" id="IPR008991">
    <property type="entry name" value="Translation_prot_SH3-like_sf"/>
</dbReference>
<dbReference type="GO" id="GO:0006412">
    <property type="term" value="P:translation"/>
    <property type="evidence" value="ECO:0007669"/>
    <property type="project" value="InterPro"/>
</dbReference>
<dbReference type="InterPro" id="IPR038657">
    <property type="entry name" value="Ribosomal_bL19_sf"/>
</dbReference>
<dbReference type="EMBL" id="GQ358203">
    <property type="protein sequence ID" value="ACT46817.1"/>
    <property type="molecule type" value="Genomic_DNA"/>
</dbReference>
<organism evidence="4">
    <name type="scientific">Cryptomonas paramaecium</name>
    <dbReference type="NCBI Taxonomy" id="2898"/>
    <lineage>
        <taxon>Eukaryota</taxon>
        <taxon>Cryptophyceae</taxon>
        <taxon>Cryptomonadales</taxon>
        <taxon>Cryptomonadaceae</taxon>
        <taxon>Cryptomonas</taxon>
    </lineage>
</organism>
<keyword evidence="4" id="KW-0934">Plastid</keyword>
<evidence type="ECO:0000313" key="4">
    <source>
        <dbReference type="EMBL" id="ACT46817.1"/>
    </source>
</evidence>
<dbReference type="Gene3D" id="2.30.30.790">
    <property type="match status" value="1"/>
</dbReference>